<dbReference type="AlphaFoldDB" id="A0A1I1SWU4"/>
<sequence>MGFCGLLAACDIDKTLIKEDPGVTNPRIGEKGSSCPIWQCGFNAAEVFGSSIHELHLGGEVNAAGLRIVKVAPGPKAAAGGYDRLDVVGDALILRDAHGAALAGDSLVGTRIYLGMGGQSFATVMIASHARVARWAAGAPDVDAYGLVYIDGHHIERNVCTGNHDSPRAPIALVLGGETYDMEAKEVRPDPEQRWFSIACAGSAAAKLSLLGYGPQSSNTSPAQRQATLKMITADYCGDGHSYTADGTPIQWENVAGTVELGAEPAAIEAVWTADGALCVDETRVAGTEIECTLPRCGNYDLADGEWITYVPMVQ</sequence>
<dbReference type="InterPro" id="IPR045426">
    <property type="entry name" value="ADYC"/>
</dbReference>
<keyword evidence="3" id="KW-1185">Reference proteome</keyword>
<dbReference type="EMBL" id="FOMX01000002">
    <property type="protein sequence ID" value="SFD49198.1"/>
    <property type="molecule type" value="Genomic_DNA"/>
</dbReference>
<evidence type="ECO:0000313" key="3">
    <source>
        <dbReference type="Proteomes" id="UP000199400"/>
    </source>
</evidence>
<evidence type="ECO:0000259" key="1">
    <source>
        <dbReference type="Pfam" id="PF20032"/>
    </source>
</evidence>
<proteinExistence type="predicted"/>
<gene>
    <name evidence="2" type="ORF">SAMN02745121_00226</name>
</gene>
<name>A0A1I1SWU4_9BACT</name>
<evidence type="ECO:0000313" key="2">
    <source>
        <dbReference type="EMBL" id="SFD49198.1"/>
    </source>
</evidence>
<organism evidence="2 3">
    <name type="scientific">Nannocystis exedens</name>
    <dbReference type="NCBI Taxonomy" id="54"/>
    <lineage>
        <taxon>Bacteria</taxon>
        <taxon>Pseudomonadati</taxon>
        <taxon>Myxococcota</taxon>
        <taxon>Polyangia</taxon>
        <taxon>Nannocystales</taxon>
        <taxon>Nannocystaceae</taxon>
        <taxon>Nannocystis</taxon>
    </lineage>
</organism>
<dbReference type="RefSeq" id="WP_143140121.1">
    <property type="nucleotide sequence ID" value="NZ_FOMX01000002.1"/>
</dbReference>
<feature type="domain" description="ADYC" evidence="1">
    <location>
        <begin position="104"/>
        <end position="285"/>
    </location>
</feature>
<protein>
    <recommendedName>
        <fullName evidence="1">ADYC domain-containing protein</fullName>
    </recommendedName>
</protein>
<dbReference type="Proteomes" id="UP000199400">
    <property type="component" value="Unassembled WGS sequence"/>
</dbReference>
<reference evidence="3" key="1">
    <citation type="submission" date="2016-10" db="EMBL/GenBank/DDBJ databases">
        <authorList>
            <person name="Varghese N."/>
            <person name="Submissions S."/>
        </authorList>
    </citation>
    <scope>NUCLEOTIDE SEQUENCE [LARGE SCALE GENOMIC DNA]</scope>
    <source>
        <strain evidence="3">ATCC 25963</strain>
    </source>
</reference>
<dbReference type="Pfam" id="PF20032">
    <property type="entry name" value="ADYC"/>
    <property type="match status" value="1"/>
</dbReference>
<accession>A0A1I1SWU4</accession>
<dbReference type="STRING" id="54.SAMN02745121_00226"/>